<dbReference type="SUPFAM" id="SSF54593">
    <property type="entry name" value="Glyoxalase/Bleomycin resistance protein/Dihydroxybiphenyl dioxygenase"/>
    <property type="match status" value="1"/>
</dbReference>
<dbReference type="EMBL" id="JAQAGZ010000003">
    <property type="protein sequence ID" value="MCZ8511879.1"/>
    <property type="molecule type" value="Genomic_DNA"/>
</dbReference>
<evidence type="ECO:0000313" key="3">
    <source>
        <dbReference type="Proteomes" id="UP001527882"/>
    </source>
</evidence>
<accession>A0ABT4Q4S2</accession>
<protein>
    <submittedName>
        <fullName evidence="2">VOC family protein</fullName>
    </submittedName>
</protein>
<evidence type="ECO:0000313" key="2">
    <source>
        <dbReference type="EMBL" id="MCZ8511879.1"/>
    </source>
</evidence>
<dbReference type="InterPro" id="IPR029068">
    <property type="entry name" value="Glyas_Bleomycin-R_OHBP_Dase"/>
</dbReference>
<dbReference type="Pfam" id="PF00903">
    <property type="entry name" value="Glyoxalase"/>
    <property type="match status" value="1"/>
</dbReference>
<evidence type="ECO:0000259" key="1">
    <source>
        <dbReference type="PROSITE" id="PS51819"/>
    </source>
</evidence>
<comment type="caution">
    <text evidence="2">The sequence shown here is derived from an EMBL/GenBank/DDBJ whole genome shotgun (WGS) entry which is preliminary data.</text>
</comment>
<dbReference type="PROSITE" id="PS51819">
    <property type="entry name" value="VOC"/>
    <property type="match status" value="1"/>
</dbReference>
<dbReference type="InterPro" id="IPR004360">
    <property type="entry name" value="Glyas_Fos-R_dOase_dom"/>
</dbReference>
<feature type="domain" description="VOC" evidence="1">
    <location>
        <begin position="7"/>
        <end position="83"/>
    </location>
</feature>
<reference evidence="2 3" key="1">
    <citation type="submission" date="2022-12" db="EMBL/GenBank/DDBJ databases">
        <title>Draft genome sequence of Paenibacillus sp. dW9.</title>
        <authorList>
            <person name="Choi E.-W."/>
            <person name="Kim D.-U."/>
        </authorList>
    </citation>
    <scope>NUCLEOTIDE SEQUENCE [LARGE SCALE GENOMIC DNA]</scope>
    <source>
        <strain evidence="3">dW9</strain>
    </source>
</reference>
<name>A0ABT4Q4S2_9BACL</name>
<dbReference type="InterPro" id="IPR037523">
    <property type="entry name" value="VOC_core"/>
</dbReference>
<organism evidence="2 3">
    <name type="scientific">Paenibacillus gyeongsangnamensis</name>
    <dbReference type="NCBI Taxonomy" id="3388067"/>
    <lineage>
        <taxon>Bacteria</taxon>
        <taxon>Bacillati</taxon>
        <taxon>Bacillota</taxon>
        <taxon>Bacilli</taxon>
        <taxon>Bacillales</taxon>
        <taxon>Paenibacillaceae</taxon>
        <taxon>Paenibacillus</taxon>
    </lineage>
</organism>
<dbReference type="Proteomes" id="UP001527882">
    <property type="component" value="Unassembled WGS sequence"/>
</dbReference>
<proteinExistence type="predicted"/>
<sequence>MPASYIRCQIPVLPVRDVKETVAYYRDKLGFEKAWIWEGDGYAAVRCGELEIHLDQQERFETYRAHSYWFVENADAIYARSGI</sequence>
<gene>
    <name evidence="2" type="ORF">O9H85_05470</name>
</gene>
<dbReference type="Gene3D" id="3.10.180.10">
    <property type="entry name" value="2,3-Dihydroxybiphenyl 1,2-Dioxygenase, domain 1"/>
    <property type="match status" value="1"/>
</dbReference>
<keyword evidence="3" id="KW-1185">Reference proteome</keyword>
<dbReference type="RefSeq" id="WP_269880277.1">
    <property type="nucleotide sequence ID" value="NZ_JAQAGZ010000003.1"/>
</dbReference>